<reference evidence="7 8" key="1">
    <citation type="submission" date="2019-03" db="EMBL/GenBank/DDBJ databases">
        <title>Rhodosporidium diobovatum UCD-FST 08-225 genome sequencing, assembly, and annotation.</title>
        <authorList>
            <person name="Fakankun I.U."/>
            <person name="Fristensky B."/>
            <person name="Levin D.B."/>
        </authorList>
    </citation>
    <scope>NUCLEOTIDE SEQUENCE [LARGE SCALE GENOMIC DNA]</scope>
    <source>
        <strain evidence="7 8">UCD-FST 08-225</strain>
    </source>
</reference>
<dbReference type="GO" id="GO:0006107">
    <property type="term" value="P:oxaloacetate metabolic process"/>
    <property type="evidence" value="ECO:0007669"/>
    <property type="project" value="TreeGrafter"/>
</dbReference>
<dbReference type="GO" id="GO:0016829">
    <property type="term" value="F:lyase activity"/>
    <property type="evidence" value="ECO:0007669"/>
    <property type="project" value="UniProtKB-KW"/>
</dbReference>
<evidence type="ECO:0000256" key="4">
    <source>
        <dbReference type="PIRSR" id="PIRSR015582-1"/>
    </source>
</evidence>
<evidence type="ECO:0000256" key="3">
    <source>
        <dbReference type="ARBA" id="ARBA00022842"/>
    </source>
</evidence>
<evidence type="ECO:0000256" key="5">
    <source>
        <dbReference type="PIRSR" id="PIRSR015582-2"/>
    </source>
</evidence>
<keyword evidence="3 5" id="KW-0460">Magnesium</keyword>
<dbReference type="AlphaFoldDB" id="A0A5C5G1S5"/>
<dbReference type="InterPro" id="IPR040442">
    <property type="entry name" value="Pyrv_kinase-like_dom_sf"/>
</dbReference>
<name>A0A5C5G1S5_9BASI</name>
<accession>A0A5C5G1S5</accession>
<dbReference type="OrthoDB" id="1773at2759"/>
<feature type="domain" description="HpcH/HpaI aldolase/citrate lyase" evidence="6">
    <location>
        <begin position="28"/>
        <end position="254"/>
    </location>
</feature>
<evidence type="ECO:0000313" key="7">
    <source>
        <dbReference type="EMBL" id="TNY23057.1"/>
    </source>
</evidence>
<evidence type="ECO:0000313" key="8">
    <source>
        <dbReference type="Proteomes" id="UP000311382"/>
    </source>
</evidence>
<dbReference type="PANTHER" id="PTHR32308:SF0">
    <property type="entry name" value="HPCH_HPAI ALDOLASE_CITRATE LYASE DOMAIN-CONTAINING PROTEIN"/>
    <property type="match status" value="1"/>
</dbReference>
<comment type="caution">
    <text evidence="7">The sequence shown here is derived from an EMBL/GenBank/DDBJ whole genome shotgun (WGS) entry which is preliminary data.</text>
</comment>
<sequence length="327" mass="35020">MLTHARPLELARPLSRLSRPPALRPPQRALLYVPGSSHKFLTKVLSGTGLAPEAQPDVVTLDLEDSVRTELKTEARKLVTSALDSAPASLKSRKFVRINSGRTGFDDLEAILSASSLDGLVLPKVHTAADLVAADAFVTAHGGERHKDLKFVASIESPLGLLNAREIAACSKRVGALLFAAEDYCASSRLVRTPSRRELLFARSSVVAVAHAHGLDAVDLVCVRYGGEGAQRELEDECREGREMGFTGKQAIHPAQVETIQRAFSPSPAEIERAQRILAQYDAAARDAGRGAYGLVGEDGSVEMMDAPMLLQAKSVLEQARAAGVDV</sequence>
<feature type="binding site" evidence="4">
    <location>
        <position position="97"/>
    </location>
    <ligand>
        <name>substrate</name>
    </ligand>
</feature>
<evidence type="ECO:0000259" key="6">
    <source>
        <dbReference type="Pfam" id="PF03328"/>
    </source>
</evidence>
<feature type="binding site" evidence="4">
    <location>
        <position position="156"/>
    </location>
    <ligand>
        <name>substrate</name>
    </ligand>
</feature>
<evidence type="ECO:0000256" key="2">
    <source>
        <dbReference type="ARBA" id="ARBA00022723"/>
    </source>
</evidence>
<dbReference type="InterPro" id="IPR011206">
    <property type="entry name" value="Citrate_lyase_beta/mcl1/mcl2"/>
</dbReference>
<keyword evidence="7" id="KW-0456">Lyase</keyword>
<feature type="binding site" evidence="5">
    <location>
        <position position="183"/>
    </location>
    <ligand>
        <name>Mg(2+)</name>
        <dbReference type="ChEBI" id="CHEBI:18420"/>
    </ligand>
</feature>
<comment type="cofactor">
    <cofactor evidence="1">
        <name>Mg(2+)</name>
        <dbReference type="ChEBI" id="CHEBI:18420"/>
    </cofactor>
</comment>
<organism evidence="7 8">
    <name type="scientific">Rhodotorula diobovata</name>
    <dbReference type="NCBI Taxonomy" id="5288"/>
    <lineage>
        <taxon>Eukaryota</taxon>
        <taxon>Fungi</taxon>
        <taxon>Dikarya</taxon>
        <taxon>Basidiomycota</taxon>
        <taxon>Pucciniomycotina</taxon>
        <taxon>Microbotryomycetes</taxon>
        <taxon>Sporidiobolales</taxon>
        <taxon>Sporidiobolaceae</taxon>
        <taxon>Rhodotorula</taxon>
    </lineage>
</organism>
<feature type="binding site" evidence="5">
    <location>
        <position position="156"/>
    </location>
    <ligand>
        <name>Mg(2+)</name>
        <dbReference type="ChEBI" id="CHEBI:18420"/>
    </ligand>
</feature>
<gene>
    <name evidence="7" type="ORF">DMC30DRAFT_414524</name>
</gene>
<dbReference type="PANTHER" id="PTHR32308">
    <property type="entry name" value="LYASE BETA SUBUNIT, PUTATIVE (AFU_ORTHOLOGUE AFUA_4G13030)-RELATED"/>
    <property type="match status" value="1"/>
</dbReference>
<dbReference type="Gene3D" id="3.20.20.60">
    <property type="entry name" value="Phosphoenolpyruvate-binding domains"/>
    <property type="match status" value="1"/>
</dbReference>
<dbReference type="SUPFAM" id="SSF51621">
    <property type="entry name" value="Phosphoenolpyruvate/pyruvate domain"/>
    <property type="match status" value="1"/>
</dbReference>
<keyword evidence="8" id="KW-1185">Reference proteome</keyword>
<dbReference type="Pfam" id="PF03328">
    <property type="entry name" value="HpcH_HpaI"/>
    <property type="match status" value="1"/>
</dbReference>
<dbReference type="PIRSF" id="PIRSF015582">
    <property type="entry name" value="Cit_lyase_B"/>
    <property type="match status" value="1"/>
</dbReference>
<keyword evidence="2 5" id="KW-0479">Metal-binding</keyword>
<dbReference type="GO" id="GO:0000287">
    <property type="term" value="F:magnesium ion binding"/>
    <property type="evidence" value="ECO:0007669"/>
    <property type="project" value="TreeGrafter"/>
</dbReference>
<evidence type="ECO:0000256" key="1">
    <source>
        <dbReference type="ARBA" id="ARBA00001946"/>
    </source>
</evidence>
<dbReference type="STRING" id="5288.A0A5C5G1S5"/>
<dbReference type="EMBL" id="SOZI01000016">
    <property type="protein sequence ID" value="TNY23057.1"/>
    <property type="molecule type" value="Genomic_DNA"/>
</dbReference>
<dbReference type="InterPro" id="IPR015813">
    <property type="entry name" value="Pyrv/PenolPyrv_kinase-like_dom"/>
</dbReference>
<proteinExistence type="predicted"/>
<dbReference type="InterPro" id="IPR005000">
    <property type="entry name" value="Aldolase/citrate-lyase_domain"/>
</dbReference>
<protein>
    <submittedName>
        <fullName evidence="7">Citrate lyase beta subunit</fullName>
    </submittedName>
</protein>
<dbReference type="Proteomes" id="UP000311382">
    <property type="component" value="Unassembled WGS sequence"/>
</dbReference>